<dbReference type="Pfam" id="PF05620">
    <property type="entry name" value="TMEM208_SND2"/>
    <property type="match status" value="1"/>
</dbReference>
<reference evidence="9 10" key="1">
    <citation type="submission" date="2016-03" db="EMBL/GenBank/DDBJ databases">
        <authorList>
            <person name="Devillers H."/>
        </authorList>
    </citation>
    <scope>NUCLEOTIDE SEQUENCE [LARGE SCALE GENOMIC DNA]</scope>
    <source>
        <strain evidence="9">CBS 11717</strain>
    </source>
</reference>
<evidence type="ECO:0000256" key="7">
    <source>
        <dbReference type="SAM" id="MobiDB-lite"/>
    </source>
</evidence>
<dbReference type="PANTHER" id="PTHR13505:SF7">
    <property type="entry name" value="TRANSMEMBRANE PROTEIN 208"/>
    <property type="match status" value="1"/>
</dbReference>
<dbReference type="AlphaFoldDB" id="A0A1G4KCQ5"/>
<dbReference type="GO" id="GO:0006624">
    <property type="term" value="P:vacuolar protein processing"/>
    <property type="evidence" value="ECO:0007669"/>
    <property type="project" value="TreeGrafter"/>
</dbReference>
<dbReference type="PANTHER" id="PTHR13505">
    <property type="entry name" value="TRANSMEMBRANE PROTEIN 208"/>
    <property type="match status" value="1"/>
</dbReference>
<keyword evidence="6 8" id="KW-0472">Membrane</keyword>
<evidence type="ECO:0000256" key="3">
    <source>
        <dbReference type="ARBA" id="ARBA00022692"/>
    </source>
</evidence>
<evidence type="ECO:0000313" key="9">
    <source>
        <dbReference type="EMBL" id="SCV02236.1"/>
    </source>
</evidence>
<comment type="subcellular location">
    <subcellularLocation>
        <location evidence="1">Endoplasmic reticulum membrane</location>
        <topology evidence="1">Multi-pass membrane protein</topology>
    </subcellularLocation>
</comment>
<dbReference type="GO" id="GO:0005773">
    <property type="term" value="C:vacuole"/>
    <property type="evidence" value="ECO:0007669"/>
    <property type="project" value="GOC"/>
</dbReference>
<keyword evidence="5 8" id="KW-1133">Transmembrane helix</keyword>
<evidence type="ECO:0000256" key="5">
    <source>
        <dbReference type="ARBA" id="ARBA00022989"/>
    </source>
</evidence>
<name>A0A1G4KCQ5_9SACH</name>
<evidence type="ECO:0000256" key="6">
    <source>
        <dbReference type="ARBA" id="ARBA00023136"/>
    </source>
</evidence>
<comment type="similarity">
    <text evidence="2">Belongs to the TMEM208 family.</text>
</comment>
<dbReference type="Proteomes" id="UP000191024">
    <property type="component" value="Chromosome G"/>
</dbReference>
<keyword evidence="10" id="KW-1185">Reference proteome</keyword>
<sequence>MAGKSSKKQAQRNAAILRQTYLLVLPVLGLSFLRRVLQKGSWLSYVPLHFPAAACLYMLEKSGRPQYDEKGQLVREGFDLKQPGLTEYMFDVIYLSIFADVGHIALGTLKLWYVLLLVPVYLAYRAKTIAGPLISNLLGSRSRGEPRNDAKDAAQATKSKRMAKREKNADRVQFKYR</sequence>
<feature type="transmembrane region" description="Helical" evidence="8">
    <location>
        <begin position="20"/>
        <end position="36"/>
    </location>
</feature>
<feature type="region of interest" description="Disordered" evidence="7">
    <location>
        <begin position="142"/>
        <end position="177"/>
    </location>
</feature>
<dbReference type="InterPro" id="IPR008506">
    <property type="entry name" value="SND2/TMEM208"/>
</dbReference>
<organism evidence="9 10">
    <name type="scientific">Lachancea mirantina</name>
    <dbReference type="NCBI Taxonomy" id="1230905"/>
    <lineage>
        <taxon>Eukaryota</taxon>
        <taxon>Fungi</taxon>
        <taxon>Dikarya</taxon>
        <taxon>Ascomycota</taxon>
        <taxon>Saccharomycotina</taxon>
        <taxon>Saccharomycetes</taxon>
        <taxon>Saccharomycetales</taxon>
        <taxon>Saccharomycetaceae</taxon>
        <taxon>Lachancea</taxon>
    </lineage>
</organism>
<feature type="transmembrane region" description="Helical" evidence="8">
    <location>
        <begin position="112"/>
        <end position="138"/>
    </location>
</feature>
<keyword evidence="4" id="KW-0256">Endoplasmic reticulum</keyword>
<evidence type="ECO:0000256" key="4">
    <source>
        <dbReference type="ARBA" id="ARBA00022824"/>
    </source>
</evidence>
<protein>
    <submittedName>
        <fullName evidence="9">LAMI_0G17128g1_1</fullName>
    </submittedName>
</protein>
<feature type="compositionally biased region" description="Basic and acidic residues" evidence="7">
    <location>
        <begin position="165"/>
        <end position="177"/>
    </location>
</feature>
<evidence type="ECO:0000313" key="10">
    <source>
        <dbReference type="Proteomes" id="UP000191024"/>
    </source>
</evidence>
<dbReference type="OrthoDB" id="10012212at2759"/>
<accession>A0A1G4KCQ5</accession>
<evidence type="ECO:0000256" key="8">
    <source>
        <dbReference type="SAM" id="Phobius"/>
    </source>
</evidence>
<feature type="compositionally biased region" description="Basic and acidic residues" evidence="7">
    <location>
        <begin position="142"/>
        <end position="152"/>
    </location>
</feature>
<evidence type="ECO:0000256" key="1">
    <source>
        <dbReference type="ARBA" id="ARBA00004477"/>
    </source>
</evidence>
<dbReference type="EMBL" id="LT598469">
    <property type="protein sequence ID" value="SCV02236.1"/>
    <property type="molecule type" value="Genomic_DNA"/>
</dbReference>
<keyword evidence="3 8" id="KW-0812">Transmembrane</keyword>
<evidence type="ECO:0000256" key="2">
    <source>
        <dbReference type="ARBA" id="ARBA00009950"/>
    </source>
</evidence>
<gene>
    <name evidence="9" type="ORF">LAMI_0G17128G</name>
</gene>
<dbReference type="STRING" id="1230905.A0A1G4KCQ5"/>
<dbReference type="GO" id="GO:0005789">
    <property type="term" value="C:endoplasmic reticulum membrane"/>
    <property type="evidence" value="ECO:0007669"/>
    <property type="project" value="UniProtKB-SubCell"/>
</dbReference>
<proteinExistence type="inferred from homology"/>